<dbReference type="HOGENOM" id="CLU_1364036_0_0_4"/>
<accession>A4JUD3</accession>
<geneLocation type="plasmid" evidence="1 2">
    <name>pBVIE01</name>
</geneLocation>
<sequence>MNAQNIKSLRDALSDAVAKFHLAQRRLRLHNHAWKVLSAPLGEIIDRMWTAERLVPHPDWVPKDVRDQGEAALKLCADANLRKEELTLTCFQMLQAVFLALGAYYGALMARDTAGSLLSRFTRHLSAAFRERELCIDHRRLNASDPLAFESFDSMNTWAKALGYRSPRALFADLALEIDMRRGARPVDATEAVRLGFCAS</sequence>
<name>A4JUD3_BURVG</name>
<organism evidence="1 2">
    <name type="scientific">Burkholderia vietnamiensis (strain G4 / LMG 22486)</name>
    <name type="common">Burkholderia cepacia (strain R1808)</name>
    <dbReference type="NCBI Taxonomy" id="269482"/>
    <lineage>
        <taxon>Bacteria</taxon>
        <taxon>Pseudomonadati</taxon>
        <taxon>Pseudomonadota</taxon>
        <taxon>Betaproteobacteria</taxon>
        <taxon>Burkholderiales</taxon>
        <taxon>Burkholderiaceae</taxon>
        <taxon>Burkholderia</taxon>
        <taxon>Burkholderia cepacia complex</taxon>
    </lineage>
</organism>
<proteinExistence type="predicted"/>
<protein>
    <submittedName>
        <fullName evidence="1">Uncharacterized protein</fullName>
    </submittedName>
</protein>
<reference evidence="1 2" key="1">
    <citation type="submission" date="2007-03" db="EMBL/GenBank/DDBJ databases">
        <title>Complete sequence of plasmid pBVIE01 of Burkholderia vietnamiensis G4.</title>
        <authorList>
            <consortium name="US DOE Joint Genome Institute"/>
            <person name="Copeland A."/>
            <person name="Lucas S."/>
            <person name="Lapidus A."/>
            <person name="Barry K."/>
            <person name="Detter J.C."/>
            <person name="Glavina del Rio T."/>
            <person name="Hammon N."/>
            <person name="Israni S."/>
            <person name="Dalin E."/>
            <person name="Tice H."/>
            <person name="Pitluck S."/>
            <person name="Chain P."/>
            <person name="Malfatti S."/>
            <person name="Shin M."/>
            <person name="Vergez L."/>
            <person name="Schmutz J."/>
            <person name="Larimer F."/>
            <person name="Land M."/>
            <person name="Hauser L."/>
            <person name="Kyrpides N."/>
            <person name="Tiedje J."/>
            <person name="Richardson P."/>
        </authorList>
    </citation>
    <scope>NUCLEOTIDE SEQUENCE [LARGE SCALE GENOMIC DNA]</scope>
    <source>
        <strain evidence="2">G4 / LMG 22486</strain>
        <plasmid evidence="1 2">pBVIE01</plasmid>
    </source>
</reference>
<gene>
    <name evidence="1" type="ordered locus">Bcep1808_7000</name>
</gene>
<evidence type="ECO:0000313" key="2">
    <source>
        <dbReference type="Proteomes" id="UP000002287"/>
    </source>
</evidence>
<evidence type="ECO:0000313" key="1">
    <source>
        <dbReference type="EMBL" id="ABO59886.1"/>
    </source>
</evidence>
<dbReference type="AlphaFoldDB" id="A4JUD3"/>
<dbReference type="Proteomes" id="UP000002287">
    <property type="component" value="Plasmid pBVIE01"/>
</dbReference>
<keyword evidence="1" id="KW-0614">Plasmid</keyword>
<dbReference type="EMBL" id="CP000617">
    <property type="protein sequence ID" value="ABO59886.1"/>
    <property type="molecule type" value="Genomic_DNA"/>
</dbReference>
<dbReference type="KEGG" id="bvi:Bcep1808_7000"/>